<evidence type="ECO:0000256" key="3">
    <source>
        <dbReference type="ARBA" id="ARBA00022723"/>
    </source>
</evidence>
<dbReference type="SMART" id="SM00184">
    <property type="entry name" value="RING"/>
    <property type="match status" value="1"/>
</dbReference>
<dbReference type="EC" id="2.3.2.27" evidence="2"/>
<feature type="region of interest" description="Disordered" evidence="8">
    <location>
        <begin position="174"/>
        <end position="212"/>
    </location>
</feature>
<gene>
    <name evidence="11" type="ORF">QYE76_051208</name>
</gene>
<dbReference type="InterPro" id="IPR001841">
    <property type="entry name" value="Znf_RING"/>
</dbReference>
<evidence type="ECO:0000313" key="12">
    <source>
        <dbReference type="Proteomes" id="UP001231189"/>
    </source>
</evidence>
<feature type="transmembrane region" description="Helical" evidence="9">
    <location>
        <begin position="28"/>
        <end position="52"/>
    </location>
</feature>
<keyword evidence="9" id="KW-0812">Transmembrane</keyword>
<keyword evidence="9" id="KW-1133">Transmembrane helix</keyword>
<evidence type="ECO:0000256" key="6">
    <source>
        <dbReference type="ARBA" id="ARBA00024209"/>
    </source>
</evidence>
<comment type="caution">
    <text evidence="11">The sequence shown here is derived from an EMBL/GenBank/DDBJ whole genome shotgun (WGS) entry which is preliminary data.</text>
</comment>
<evidence type="ECO:0000259" key="10">
    <source>
        <dbReference type="PROSITE" id="PS50089"/>
    </source>
</evidence>
<name>A0AAD8SSF5_LOLMU</name>
<reference evidence="11" key="1">
    <citation type="submission" date="2023-07" db="EMBL/GenBank/DDBJ databases">
        <title>A chromosome-level genome assembly of Lolium multiflorum.</title>
        <authorList>
            <person name="Chen Y."/>
            <person name="Copetti D."/>
            <person name="Kolliker R."/>
            <person name="Studer B."/>
        </authorList>
    </citation>
    <scope>NUCLEOTIDE SEQUENCE</scope>
    <source>
        <strain evidence="11">02402/16</strain>
        <tissue evidence="11">Leaf</tissue>
    </source>
</reference>
<evidence type="ECO:0000256" key="1">
    <source>
        <dbReference type="ARBA" id="ARBA00000900"/>
    </source>
</evidence>
<keyword evidence="12" id="KW-1185">Reference proteome</keyword>
<evidence type="ECO:0000256" key="5">
    <source>
        <dbReference type="ARBA" id="ARBA00022833"/>
    </source>
</evidence>
<keyword evidence="5" id="KW-0862">Zinc</keyword>
<dbReference type="InterPro" id="IPR013083">
    <property type="entry name" value="Znf_RING/FYVE/PHD"/>
</dbReference>
<sequence length="212" mass="22345">MSSNDGSAGNWQQGGGMGPCCGTPTPTLLAALAASFACCFLLVLVFLSLRFLHLRRTWSRRNSAQPLQGQVQAPQPKIGLDAATIALIPSFPYQRDSSASSPAECAVCLSVVDDGETVRQLPACKHLFHQVCVDVWLLSKASCPVCRGNAGPAEGADRQERAAASAAVVPLEMLDEETESFSSSTSEPVPERPGLLGGRSSGSGQETDLERQ</sequence>
<dbReference type="SUPFAM" id="SSF57850">
    <property type="entry name" value="RING/U-box"/>
    <property type="match status" value="1"/>
</dbReference>
<dbReference type="AlphaFoldDB" id="A0AAD8SSF5"/>
<dbReference type="PANTHER" id="PTHR14155">
    <property type="entry name" value="RING FINGER DOMAIN-CONTAINING"/>
    <property type="match status" value="1"/>
</dbReference>
<dbReference type="Pfam" id="PF13639">
    <property type="entry name" value="zf-RING_2"/>
    <property type="match status" value="1"/>
</dbReference>
<accession>A0AAD8SSF5</accession>
<evidence type="ECO:0000256" key="7">
    <source>
        <dbReference type="PROSITE-ProRule" id="PRU00175"/>
    </source>
</evidence>
<comment type="similarity">
    <text evidence="6">Belongs to the RING-type zinc finger family. ATL subfamily.</text>
</comment>
<comment type="catalytic activity">
    <reaction evidence="1">
        <text>S-ubiquitinyl-[E2 ubiquitin-conjugating enzyme]-L-cysteine + [acceptor protein]-L-lysine = [E2 ubiquitin-conjugating enzyme]-L-cysteine + N(6)-ubiquitinyl-[acceptor protein]-L-lysine.</text>
        <dbReference type="EC" id="2.3.2.27"/>
    </reaction>
</comment>
<dbReference type="EMBL" id="JAUUTY010000003">
    <property type="protein sequence ID" value="KAK1663049.1"/>
    <property type="molecule type" value="Genomic_DNA"/>
</dbReference>
<dbReference type="PANTHER" id="PTHR14155:SF626">
    <property type="entry name" value="RING-TYPE DOMAIN-CONTAINING PROTEIN"/>
    <property type="match status" value="1"/>
</dbReference>
<feature type="domain" description="RING-type" evidence="10">
    <location>
        <begin position="105"/>
        <end position="147"/>
    </location>
</feature>
<dbReference type="GO" id="GO:0008270">
    <property type="term" value="F:zinc ion binding"/>
    <property type="evidence" value="ECO:0007669"/>
    <property type="project" value="UniProtKB-KW"/>
</dbReference>
<evidence type="ECO:0000256" key="4">
    <source>
        <dbReference type="ARBA" id="ARBA00022771"/>
    </source>
</evidence>
<dbReference type="InterPro" id="IPR053238">
    <property type="entry name" value="RING-H2_zinc_finger"/>
</dbReference>
<keyword evidence="3" id="KW-0479">Metal-binding</keyword>
<dbReference type="GO" id="GO:0061630">
    <property type="term" value="F:ubiquitin protein ligase activity"/>
    <property type="evidence" value="ECO:0007669"/>
    <property type="project" value="UniProtKB-EC"/>
</dbReference>
<keyword evidence="9" id="KW-0472">Membrane</keyword>
<evidence type="ECO:0000256" key="2">
    <source>
        <dbReference type="ARBA" id="ARBA00012483"/>
    </source>
</evidence>
<evidence type="ECO:0000256" key="8">
    <source>
        <dbReference type="SAM" id="MobiDB-lite"/>
    </source>
</evidence>
<evidence type="ECO:0000313" key="11">
    <source>
        <dbReference type="EMBL" id="KAK1663049.1"/>
    </source>
</evidence>
<keyword evidence="4 7" id="KW-0863">Zinc-finger</keyword>
<dbReference type="Gene3D" id="3.30.40.10">
    <property type="entry name" value="Zinc/RING finger domain, C3HC4 (zinc finger)"/>
    <property type="match status" value="1"/>
</dbReference>
<evidence type="ECO:0000256" key="9">
    <source>
        <dbReference type="SAM" id="Phobius"/>
    </source>
</evidence>
<protein>
    <recommendedName>
        <fullName evidence="2">RING-type E3 ubiquitin transferase</fullName>
        <ecNumber evidence="2">2.3.2.27</ecNumber>
    </recommendedName>
</protein>
<dbReference type="PROSITE" id="PS50089">
    <property type="entry name" value="ZF_RING_2"/>
    <property type="match status" value="1"/>
</dbReference>
<dbReference type="Proteomes" id="UP001231189">
    <property type="component" value="Unassembled WGS sequence"/>
</dbReference>
<organism evidence="11 12">
    <name type="scientific">Lolium multiflorum</name>
    <name type="common">Italian ryegrass</name>
    <name type="synonym">Lolium perenne subsp. multiflorum</name>
    <dbReference type="NCBI Taxonomy" id="4521"/>
    <lineage>
        <taxon>Eukaryota</taxon>
        <taxon>Viridiplantae</taxon>
        <taxon>Streptophyta</taxon>
        <taxon>Embryophyta</taxon>
        <taxon>Tracheophyta</taxon>
        <taxon>Spermatophyta</taxon>
        <taxon>Magnoliopsida</taxon>
        <taxon>Liliopsida</taxon>
        <taxon>Poales</taxon>
        <taxon>Poaceae</taxon>
        <taxon>BOP clade</taxon>
        <taxon>Pooideae</taxon>
        <taxon>Poodae</taxon>
        <taxon>Poeae</taxon>
        <taxon>Poeae Chloroplast Group 2 (Poeae type)</taxon>
        <taxon>Loliodinae</taxon>
        <taxon>Loliinae</taxon>
        <taxon>Lolium</taxon>
    </lineage>
</organism>
<proteinExistence type="inferred from homology"/>